<evidence type="ECO:0000256" key="1">
    <source>
        <dbReference type="ARBA" id="ARBA00005005"/>
    </source>
</evidence>
<dbReference type="GO" id="GO:0006635">
    <property type="term" value="P:fatty acid beta-oxidation"/>
    <property type="evidence" value="ECO:0007669"/>
    <property type="project" value="UniProtKB-UniPathway"/>
</dbReference>
<dbReference type="CDD" id="cd06558">
    <property type="entry name" value="crotonase-like"/>
    <property type="match status" value="1"/>
</dbReference>
<dbReference type="PANTHER" id="PTHR43149:SF1">
    <property type="entry name" value="DELTA(3,5)-DELTA(2,4)-DIENOYL-COA ISOMERASE, MITOCHONDRIAL"/>
    <property type="match status" value="1"/>
</dbReference>
<dbReference type="FunFam" id="1.10.12.10:FF:000004">
    <property type="entry name" value="Delta3,5-delta2,4-dienoyl-CoA isomerase"/>
    <property type="match status" value="1"/>
</dbReference>
<dbReference type="Proteomes" id="UP000297609">
    <property type="component" value="Unassembled WGS sequence"/>
</dbReference>
<evidence type="ECO:0000256" key="4">
    <source>
        <dbReference type="ARBA" id="ARBA00023098"/>
    </source>
</evidence>
<dbReference type="UniPathway" id="UPA00659"/>
<dbReference type="InterPro" id="IPR029045">
    <property type="entry name" value="ClpP/crotonase-like_dom_sf"/>
</dbReference>
<dbReference type="RefSeq" id="WP_135620463.1">
    <property type="nucleotide sequence ID" value="NZ_RQGG01000043.1"/>
</dbReference>
<comment type="pathway">
    <text evidence="1">Lipid metabolism; fatty acid beta-oxidation.</text>
</comment>
<name>A0A4R9JP60_9LEPT</name>
<reference evidence="6" key="1">
    <citation type="journal article" date="2019" name="PLoS Negl. Trop. Dis.">
        <title>Revisiting the worldwide diversity of Leptospira species in the environment.</title>
        <authorList>
            <person name="Vincent A.T."/>
            <person name="Schiettekatte O."/>
            <person name="Bourhy P."/>
            <person name="Veyrier F.J."/>
            <person name="Picardeau M."/>
        </authorList>
    </citation>
    <scope>NUCLEOTIDE SEQUENCE [LARGE SCALE GENOMIC DNA]</scope>
    <source>
        <strain evidence="6">201702454</strain>
    </source>
</reference>
<proteinExistence type="inferred from homology"/>
<keyword evidence="3" id="KW-0276">Fatty acid metabolism</keyword>
<dbReference type="SUPFAM" id="SSF52096">
    <property type="entry name" value="ClpP/crotonase"/>
    <property type="match status" value="1"/>
</dbReference>
<dbReference type="PANTHER" id="PTHR43149">
    <property type="entry name" value="ENOYL-COA HYDRATASE"/>
    <property type="match status" value="1"/>
</dbReference>
<dbReference type="NCBIfam" id="NF004794">
    <property type="entry name" value="PRK06142.1"/>
    <property type="match status" value="1"/>
</dbReference>
<evidence type="ECO:0000256" key="2">
    <source>
        <dbReference type="ARBA" id="ARBA00005254"/>
    </source>
</evidence>
<evidence type="ECO:0000256" key="5">
    <source>
        <dbReference type="ARBA" id="ARBA00023235"/>
    </source>
</evidence>
<evidence type="ECO:0000256" key="3">
    <source>
        <dbReference type="ARBA" id="ARBA00022832"/>
    </source>
</evidence>
<dbReference type="Pfam" id="PF00378">
    <property type="entry name" value="ECH_1"/>
    <property type="match status" value="1"/>
</dbReference>
<comment type="caution">
    <text evidence="6">The sequence shown here is derived from an EMBL/GenBank/DDBJ whole genome shotgun (WGS) entry which is preliminary data.</text>
</comment>
<accession>A0A4R9JP60</accession>
<evidence type="ECO:0000313" key="7">
    <source>
        <dbReference type="Proteomes" id="UP000297609"/>
    </source>
</evidence>
<dbReference type="OrthoDB" id="254175at2"/>
<gene>
    <name evidence="6" type="ORF">EHQ59_15085</name>
</gene>
<dbReference type="Gene3D" id="1.10.12.10">
    <property type="entry name" value="Lyase 2-enoyl-coa Hydratase, Chain A, domain 2"/>
    <property type="match status" value="1"/>
</dbReference>
<protein>
    <submittedName>
        <fullName evidence="6">Crotonase/enoyl-CoA hydratase family protein</fullName>
    </submittedName>
</protein>
<keyword evidence="5" id="KW-0413">Isomerase</keyword>
<comment type="similarity">
    <text evidence="2">Belongs to the enoyl-CoA hydratase/isomerase family.</text>
</comment>
<dbReference type="EMBL" id="RQGG01000043">
    <property type="protein sequence ID" value="TGL48796.1"/>
    <property type="molecule type" value="Genomic_DNA"/>
</dbReference>
<dbReference type="InterPro" id="IPR001753">
    <property type="entry name" value="Enoyl-CoA_hydra/iso"/>
</dbReference>
<sequence>MNPSPFFTIERKKNIAILWLNRPEKRNAMNWPFWRDLPDMIAEIDADPKIHSFVIAGKGKSFSTGLDLEEFFQEFKPVVQGELADGREKLYQLILTMQKGINAVYNSKKPSIALVQKHCIGGGLDLVSACDIRYASEDAVFSLRESKVAIVADMGSLQRLPHLIGNAHTRELALTGKDITATEAFQMGLVTKVTKDFDSLLVEGLKTADEIAENPTIVIRGVKQVLNHGIGKTIEEGLDYVAVWNASMLDSKDFRSAIGGFMERKRPIFNPETRVDSP</sequence>
<evidence type="ECO:0000313" key="6">
    <source>
        <dbReference type="EMBL" id="TGL48796.1"/>
    </source>
</evidence>
<keyword evidence="7" id="KW-1185">Reference proteome</keyword>
<dbReference type="GO" id="GO:0016853">
    <property type="term" value="F:isomerase activity"/>
    <property type="evidence" value="ECO:0007669"/>
    <property type="project" value="UniProtKB-KW"/>
</dbReference>
<dbReference type="Gene3D" id="3.90.226.10">
    <property type="entry name" value="2-enoyl-CoA Hydratase, Chain A, domain 1"/>
    <property type="match status" value="1"/>
</dbReference>
<dbReference type="InterPro" id="IPR045002">
    <property type="entry name" value="Ech1-like"/>
</dbReference>
<dbReference type="InterPro" id="IPR014748">
    <property type="entry name" value="Enoyl-CoA_hydra_C"/>
</dbReference>
<organism evidence="6 7">
    <name type="scientific">Leptospira kemamanensis</name>
    <dbReference type="NCBI Taxonomy" id="2484942"/>
    <lineage>
        <taxon>Bacteria</taxon>
        <taxon>Pseudomonadati</taxon>
        <taxon>Spirochaetota</taxon>
        <taxon>Spirochaetia</taxon>
        <taxon>Leptospirales</taxon>
        <taxon>Leptospiraceae</taxon>
        <taxon>Leptospira</taxon>
    </lineage>
</organism>
<dbReference type="AlphaFoldDB" id="A0A4R9JP60"/>
<keyword evidence="4" id="KW-0443">Lipid metabolism</keyword>